<dbReference type="Proteomes" id="UP000053240">
    <property type="component" value="Unassembled WGS sequence"/>
</dbReference>
<name>A0A0N1II08_PAPMA</name>
<keyword evidence="2" id="KW-1185">Reference proteome</keyword>
<evidence type="ECO:0000313" key="1">
    <source>
        <dbReference type="EMBL" id="KPJ21223.1"/>
    </source>
</evidence>
<organism evidence="1 2">
    <name type="scientific">Papilio machaon</name>
    <name type="common">Old World swallowtail butterfly</name>
    <dbReference type="NCBI Taxonomy" id="76193"/>
    <lineage>
        <taxon>Eukaryota</taxon>
        <taxon>Metazoa</taxon>
        <taxon>Ecdysozoa</taxon>
        <taxon>Arthropoda</taxon>
        <taxon>Hexapoda</taxon>
        <taxon>Insecta</taxon>
        <taxon>Pterygota</taxon>
        <taxon>Neoptera</taxon>
        <taxon>Endopterygota</taxon>
        <taxon>Lepidoptera</taxon>
        <taxon>Glossata</taxon>
        <taxon>Ditrysia</taxon>
        <taxon>Papilionoidea</taxon>
        <taxon>Papilionidae</taxon>
        <taxon>Papilioninae</taxon>
        <taxon>Papilio</taxon>
    </lineage>
</organism>
<reference evidence="1 2" key="1">
    <citation type="journal article" date="2015" name="Nat. Commun.">
        <title>Outbred genome sequencing and CRISPR/Cas9 gene editing in butterflies.</title>
        <authorList>
            <person name="Li X."/>
            <person name="Fan D."/>
            <person name="Zhang W."/>
            <person name="Liu G."/>
            <person name="Zhang L."/>
            <person name="Zhao L."/>
            <person name="Fang X."/>
            <person name="Chen L."/>
            <person name="Dong Y."/>
            <person name="Chen Y."/>
            <person name="Ding Y."/>
            <person name="Zhao R."/>
            <person name="Feng M."/>
            <person name="Zhu Y."/>
            <person name="Feng Y."/>
            <person name="Jiang X."/>
            <person name="Zhu D."/>
            <person name="Xiang H."/>
            <person name="Feng X."/>
            <person name="Li S."/>
            <person name="Wang J."/>
            <person name="Zhang G."/>
            <person name="Kronforst M.R."/>
            <person name="Wang W."/>
        </authorList>
    </citation>
    <scope>NUCLEOTIDE SEQUENCE [LARGE SCALE GENOMIC DNA]</scope>
    <source>
        <strain evidence="1">Ya'a_city_454_Pm</strain>
        <tissue evidence="1">Whole body</tissue>
    </source>
</reference>
<gene>
    <name evidence="1" type="ORF">RR48_01239</name>
</gene>
<comment type="caution">
    <text evidence="1">The sequence shown here is derived from an EMBL/GenBank/DDBJ whole genome shotgun (WGS) entry which is preliminary data.</text>
</comment>
<proteinExistence type="predicted"/>
<dbReference type="EMBL" id="LADJ01030744">
    <property type="protein sequence ID" value="KPJ21223.1"/>
    <property type="molecule type" value="Genomic_DNA"/>
</dbReference>
<dbReference type="InParanoid" id="A0A0N1II08"/>
<evidence type="ECO:0000313" key="2">
    <source>
        <dbReference type="Proteomes" id="UP000053240"/>
    </source>
</evidence>
<sequence length="56" mass="5770">MSSHPVNLPYISRCTDTASSVFILSSEGGGNASEDFVLSHFQSLEVAGMGGPASSH</sequence>
<protein>
    <submittedName>
        <fullName evidence="1">Uncharacterized protein</fullName>
    </submittedName>
</protein>
<dbReference type="AlphaFoldDB" id="A0A0N1II08"/>
<accession>A0A0N1II08</accession>